<protein>
    <submittedName>
        <fullName evidence="2">Uncharacterized protein</fullName>
    </submittedName>
</protein>
<evidence type="ECO:0000256" key="1">
    <source>
        <dbReference type="SAM" id="Phobius"/>
    </source>
</evidence>
<dbReference type="RefSeq" id="WP_066268283.1">
    <property type="nucleotide sequence ID" value="NZ_JARMAB010000025.1"/>
</dbReference>
<keyword evidence="1" id="KW-0472">Membrane</keyword>
<name>A0ABU6MJW0_9BACI</name>
<keyword evidence="1" id="KW-1133">Transmembrane helix</keyword>
<feature type="transmembrane region" description="Helical" evidence="1">
    <location>
        <begin position="5"/>
        <end position="27"/>
    </location>
</feature>
<feature type="transmembrane region" description="Helical" evidence="1">
    <location>
        <begin position="33"/>
        <end position="53"/>
    </location>
</feature>
<organism evidence="2 3">
    <name type="scientific">Heyndrickxia acidicola</name>
    <dbReference type="NCBI Taxonomy" id="209389"/>
    <lineage>
        <taxon>Bacteria</taxon>
        <taxon>Bacillati</taxon>
        <taxon>Bacillota</taxon>
        <taxon>Bacilli</taxon>
        <taxon>Bacillales</taxon>
        <taxon>Bacillaceae</taxon>
        <taxon>Heyndrickxia</taxon>
    </lineage>
</organism>
<reference evidence="2 3" key="1">
    <citation type="submission" date="2023-03" db="EMBL/GenBank/DDBJ databases">
        <title>Bacillus Genome Sequencing.</title>
        <authorList>
            <person name="Dunlap C."/>
        </authorList>
    </citation>
    <scope>NUCLEOTIDE SEQUENCE [LARGE SCALE GENOMIC DNA]</scope>
    <source>
        <strain evidence="2 3">B-23453</strain>
    </source>
</reference>
<gene>
    <name evidence="2" type="ORF">P4T90_16595</name>
</gene>
<comment type="caution">
    <text evidence="2">The sequence shown here is derived from an EMBL/GenBank/DDBJ whole genome shotgun (WGS) entry which is preliminary data.</text>
</comment>
<keyword evidence="3" id="KW-1185">Reference proteome</keyword>
<dbReference type="EMBL" id="JARMAB010000025">
    <property type="protein sequence ID" value="MED1204667.1"/>
    <property type="molecule type" value="Genomic_DNA"/>
</dbReference>
<sequence length="114" mass="12997">MDKKFWVSTFITLSMATIFLALCLLRFSLQTSAGTMIISSIAILLVSSNLIYFKIIKSSNLFNQYLEITNNISYFILSFIFYVATNNELLVFLFVIMGFGSALIYKKDAPKKTF</sequence>
<evidence type="ECO:0000313" key="3">
    <source>
        <dbReference type="Proteomes" id="UP001341444"/>
    </source>
</evidence>
<keyword evidence="1" id="KW-0812">Transmembrane</keyword>
<accession>A0ABU6MJW0</accession>
<evidence type="ECO:0000313" key="2">
    <source>
        <dbReference type="EMBL" id="MED1204667.1"/>
    </source>
</evidence>
<dbReference type="Proteomes" id="UP001341444">
    <property type="component" value="Unassembled WGS sequence"/>
</dbReference>
<proteinExistence type="predicted"/>